<proteinExistence type="predicted"/>
<dbReference type="Proteomes" id="UP001058098">
    <property type="component" value="Chromosome"/>
</dbReference>
<accession>A0ABY5QVQ7</accession>
<sequence length="47" mass="4994">MRSVVVIVLIFAAIVLAFSQVWLPKLLGWGSGVVTVSGLSQPMPVAR</sequence>
<keyword evidence="2" id="KW-1185">Reference proteome</keyword>
<reference evidence="1" key="1">
    <citation type="submission" date="2020-09" db="EMBL/GenBank/DDBJ databases">
        <title>Rhizobia associated with sainfoin plants.</title>
        <authorList>
            <person name="Asharfi S."/>
            <person name="Kuzmanovic N."/>
            <person name="Bunk B."/>
            <person name="Sproeer C."/>
            <person name="Becker M."/>
            <person name="Thuenen T."/>
        </authorList>
    </citation>
    <scope>NUCLEOTIDE SEQUENCE</scope>
    <source>
        <strain evidence="1">OM4</strain>
    </source>
</reference>
<dbReference type="EMBL" id="CP062229">
    <property type="protein sequence ID" value="UVC15280.1"/>
    <property type="molecule type" value="Genomic_DNA"/>
</dbReference>
<dbReference type="RefSeq" id="WP_258120006.1">
    <property type="nucleotide sequence ID" value="NZ_CP062229.1"/>
</dbReference>
<protein>
    <submittedName>
        <fullName evidence="1">Uncharacterized protein</fullName>
    </submittedName>
</protein>
<gene>
    <name evidence="1" type="ORF">IHQ72_32920</name>
</gene>
<evidence type="ECO:0000313" key="2">
    <source>
        <dbReference type="Proteomes" id="UP001058098"/>
    </source>
</evidence>
<organism evidence="1 2">
    <name type="scientific">Mesorhizobium onobrychidis</name>
    <dbReference type="NCBI Taxonomy" id="2775404"/>
    <lineage>
        <taxon>Bacteria</taxon>
        <taxon>Pseudomonadati</taxon>
        <taxon>Pseudomonadota</taxon>
        <taxon>Alphaproteobacteria</taxon>
        <taxon>Hyphomicrobiales</taxon>
        <taxon>Phyllobacteriaceae</taxon>
        <taxon>Mesorhizobium</taxon>
    </lineage>
</organism>
<evidence type="ECO:0000313" key="1">
    <source>
        <dbReference type="EMBL" id="UVC15280.1"/>
    </source>
</evidence>
<name>A0ABY5QVQ7_9HYPH</name>